<keyword evidence="2" id="KW-0479">Metal-binding</keyword>
<evidence type="ECO:0000259" key="4">
    <source>
        <dbReference type="Pfam" id="PF13613"/>
    </source>
</evidence>
<evidence type="ECO:0000313" key="5">
    <source>
        <dbReference type="EMBL" id="GGQ44382.1"/>
    </source>
</evidence>
<feature type="domain" description="DDE Tnp4" evidence="3">
    <location>
        <begin position="125"/>
        <end position="269"/>
    </location>
</feature>
<dbReference type="GO" id="GO:0046872">
    <property type="term" value="F:metal ion binding"/>
    <property type="evidence" value="ECO:0007669"/>
    <property type="project" value="UniProtKB-KW"/>
</dbReference>
<evidence type="ECO:0000259" key="3">
    <source>
        <dbReference type="Pfam" id="PF13359"/>
    </source>
</evidence>
<evidence type="ECO:0000256" key="2">
    <source>
        <dbReference type="ARBA" id="ARBA00022723"/>
    </source>
</evidence>
<sequence>MAGMKEAPGRRVHDQDHQFARSSRACLPAAIDLSSRTLQRLAGLLAGHRRRIGFRWRRLTCGRQALLVLAHLRCGDTYARLAAGFRIGIATVYRYIREAVDLLASLAPTLQQAMETVRGKTYVILDGTLLLIDRIAADRPYYSGKRKHHGMNVQVLADPAGRLIWASRALPGAVHDLTAARTHNIPAALAADNIKYWANKAHQGASPTIRVPFRGRNLRGWRRRHNQDHAKIRSLGERAMAVLKGWRLLRKLRCSTTRITAIVRAIVALELAN</sequence>
<reference evidence="5" key="1">
    <citation type="journal article" date="2014" name="Int. J. Syst. Evol. Microbiol.">
        <title>Complete genome sequence of Corynebacterium casei LMG S-19264T (=DSM 44701T), isolated from a smear-ripened cheese.</title>
        <authorList>
            <consortium name="US DOE Joint Genome Institute (JGI-PGF)"/>
            <person name="Walter F."/>
            <person name="Albersmeier A."/>
            <person name="Kalinowski J."/>
            <person name="Ruckert C."/>
        </authorList>
    </citation>
    <scope>NUCLEOTIDE SEQUENCE</scope>
    <source>
        <strain evidence="5">JCM 3131</strain>
    </source>
</reference>
<comment type="caution">
    <text evidence="5">The sequence shown here is derived from an EMBL/GenBank/DDBJ whole genome shotgun (WGS) entry which is preliminary data.</text>
</comment>
<proteinExistence type="predicted"/>
<dbReference type="AlphaFoldDB" id="A0A918ENN8"/>
<reference evidence="5" key="2">
    <citation type="submission" date="2020-09" db="EMBL/GenBank/DDBJ databases">
        <authorList>
            <person name="Sun Q."/>
            <person name="Ohkuma M."/>
        </authorList>
    </citation>
    <scope>NUCLEOTIDE SEQUENCE</scope>
    <source>
        <strain evidence="5">JCM 3131</strain>
    </source>
</reference>
<dbReference type="Pfam" id="PF13613">
    <property type="entry name" value="HTH_Tnp_4"/>
    <property type="match status" value="1"/>
</dbReference>
<accession>A0A918ENN8</accession>
<dbReference type="InterPro" id="IPR027806">
    <property type="entry name" value="HARBI1_dom"/>
</dbReference>
<comment type="cofactor">
    <cofactor evidence="1">
        <name>a divalent metal cation</name>
        <dbReference type="ChEBI" id="CHEBI:60240"/>
    </cofactor>
</comment>
<gene>
    <name evidence="5" type="ORF">GCM10010145_11300</name>
</gene>
<protein>
    <submittedName>
        <fullName evidence="5">IS5 family transposase</fullName>
    </submittedName>
</protein>
<evidence type="ECO:0000256" key="1">
    <source>
        <dbReference type="ARBA" id="ARBA00001968"/>
    </source>
</evidence>
<dbReference type="InterPro" id="IPR027805">
    <property type="entry name" value="Transposase_HTH_dom"/>
</dbReference>
<name>A0A918ENN8_9ACTN</name>
<feature type="domain" description="Transposase Helix-turn-helix" evidence="4">
    <location>
        <begin position="58"/>
        <end position="107"/>
    </location>
</feature>
<evidence type="ECO:0000313" key="6">
    <source>
        <dbReference type="Proteomes" id="UP000620156"/>
    </source>
</evidence>
<keyword evidence="6" id="KW-1185">Reference proteome</keyword>
<dbReference type="Proteomes" id="UP000620156">
    <property type="component" value="Unassembled WGS sequence"/>
</dbReference>
<dbReference type="Pfam" id="PF13359">
    <property type="entry name" value="DDE_Tnp_4"/>
    <property type="match status" value="1"/>
</dbReference>
<dbReference type="EMBL" id="BMQK01000002">
    <property type="protein sequence ID" value="GGQ44382.1"/>
    <property type="molecule type" value="Genomic_DNA"/>
</dbReference>
<organism evidence="5 6">
    <name type="scientific">Streptomyces ruber</name>
    <dbReference type="NCBI Taxonomy" id="83378"/>
    <lineage>
        <taxon>Bacteria</taxon>
        <taxon>Bacillati</taxon>
        <taxon>Actinomycetota</taxon>
        <taxon>Actinomycetes</taxon>
        <taxon>Kitasatosporales</taxon>
        <taxon>Streptomycetaceae</taxon>
        <taxon>Streptomyces</taxon>
    </lineage>
</organism>